<evidence type="ECO:0000313" key="2">
    <source>
        <dbReference type="Proteomes" id="UP000217785"/>
    </source>
</evidence>
<protein>
    <submittedName>
        <fullName evidence="1">Uncharacterized protein</fullName>
    </submittedName>
</protein>
<comment type="caution">
    <text evidence="1">The sequence shown here is derived from an EMBL/GenBank/DDBJ whole genome shotgun (WGS) entry which is preliminary data.</text>
</comment>
<dbReference type="RefSeq" id="WP_096183934.1">
    <property type="nucleotide sequence ID" value="NZ_BDUF01000109.1"/>
</dbReference>
<sequence length="167" mass="19472">MSVHKNESPATHLLISMLIRYPEVSSVRYDPNNRSLIFTFFLQGKLDQARQSACMDNLRIYFDTCANFDRHFPPLGELVFMPLEDITVVTYEQLVNRVSTSEIHLLTAVLQDHFAKQVALDPLMIEEEDLEMQEELINRLLDHRGILEEQQQIVAYREGGKVFVYNR</sequence>
<gene>
    <name evidence="1" type="ORF">EFBL_3490</name>
</gene>
<dbReference type="AlphaFoldDB" id="A0A292YS91"/>
<reference evidence="2" key="1">
    <citation type="submission" date="2017-07" db="EMBL/GenBank/DDBJ databases">
        <title>Draft genome sequence of Effusibacillus lacus strain skLN1.</title>
        <authorList>
            <person name="Watanabe M."/>
            <person name="Kojima H."/>
            <person name="Fukui M."/>
        </authorList>
    </citation>
    <scope>NUCLEOTIDE SEQUENCE [LARGE SCALE GENOMIC DNA]</scope>
    <source>
        <strain evidence="2">skLN1</strain>
    </source>
</reference>
<proteinExistence type="predicted"/>
<dbReference type="EMBL" id="BDUF01000109">
    <property type="protein sequence ID" value="GAX91799.1"/>
    <property type="molecule type" value="Genomic_DNA"/>
</dbReference>
<accession>A0A292YS91</accession>
<name>A0A292YS91_9BACL</name>
<dbReference type="OrthoDB" id="2381281at2"/>
<dbReference type="Proteomes" id="UP000217785">
    <property type="component" value="Unassembled WGS sequence"/>
</dbReference>
<organism evidence="1 2">
    <name type="scientific">Effusibacillus lacus</name>
    <dbReference type="NCBI Taxonomy" id="1348429"/>
    <lineage>
        <taxon>Bacteria</taxon>
        <taxon>Bacillati</taxon>
        <taxon>Bacillota</taxon>
        <taxon>Bacilli</taxon>
        <taxon>Bacillales</taxon>
        <taxon>Alicyclobacillaceae</taxon>
        <taxon>Effusibacillus</taxon>
    </lineage>
</organism>
<keyword evidence="2" id="KW-1185">Reference proteome</keyword>
<evidence type="ECO:0000313" key="1">
    <source>
        <dbReference type="EMBL" id="GAX91799.1"/>
    </source>
</evidence>